<gene>
    <name evidence="1" type="ORF">OXPF_05150</name>
</gene>
<reference evidence="1 2" key="1">
    <citation type="submission" date="2015-09" db="EMBL/GenBank/DDBJ databases">
        <title>Genome sequence of Oxobacter pfennigii DSM 3222.</title>
        <authorList>
            <person name="Poehlein A."/>
            <person name="Bengelsdorf F.R."/>
            <person name="Schiel-Bengelsdorf B."/>
            <person name="Duerre P."/>
            <person name="Daniel R."/>
        </authorList>
    </citation>
    <scope>NUCLEOTIDE SEQUENCE [LARGE SCALE GENOMIC DNA]</scope>
    <source>
        <strain evidence="1 2">DSM 3222</strain>
    </source>
</reference>
<dbReference type="STRING" id="36849.OXPF_05150"/>
<dbReference type="AlphaFoldDB" id="A0A0P8WE86"/>
<evidence type="ECO:0008006" key="3">
    <source>
        <dbReference type="Google" id="ProtNLM"/>
    </source>
</evidence>
<comment type="caution">
    <text evidence="1">The sequence shown here is derived from an EMBL/GenBank/DDBJ whole genome shotgun (WGS) entry which is preliminary data.</text>
</comment>
<evidence type="ECO:0000313" key="2">
    <source>
        <dbReference type="Proteomes" id="UP000050326"/>
    </source>
</evidence>
<accession>A0A0P8WE86</accession>
<organism evidence="1 2">
    <name type="scientific">Oxobacter pfennigii</name>
    <dbReference type="NCBI Taxonomy" id="36849"/>
    <lineage>
        <taxon>Bacteria</taxon>
        <taxon>Bacillati</taxon>
        <taxon>Bacillota</taxon>
        <taxon>Clostridia</taxon>
        <taxon>Eubacteriales</taxon>
        <taxon>Clostridiaceae</taxon>
        <taxon>Oxobacter</taxon>
    </lineage>
</organism>
<keyword evidence="2" id="KW-1185">Reference proteome</keyword>
<dbReference type="RefSeq" id="WP_054873641.1">
    <property type="nucleotide sequence ID" value="NZ_LKET01000016.1"/>
</dbReference>
<name>A0A0P8WE86_9CLOT</name>
<evidence type="ECO:0000313" key="1">
    <source>
        <dbReference type="EMBL" id="KPU46034.1"/>
    </source>
</evidence>
<proteinExistence type="predicted"/>
<dbReference type="EMBL" id="LKET01000016">
    <property type="protein sequence ID" value="KPU46034.1"/>
    <property type="molecule type" value="Genomic_DNA"/>
</dbReference>
<sequence length="299" mass="34677">MGASRRFKLYDITALRGKVPSVLLDIYLEDPQNMEMISFIGGLHRSCGSFDISVRISEDIAEKANLSKEDIKETSIGVWNLYVLSKTYIEQEKFNKAYRALDIAERYWSKDLILADNTGISKIPYIEDLWLRRAFGYLIQGRKSEFEKIIDKVMTSRYELYEKAYPATGETPIRDVYLLDCFEYSSYMCRNTEDIKHAVVFIKTALRYLSRIPITNDYLEGKKCEKSGDYKNAYTYYLKFYLENRPTLSGESIAYGTCKSCAYFKTFDNVEGECQKNNIKVDQHKACSKYVALPLSELQ</sequence>
<protein>
    <recommendedName>
        <fullName evidence="3">Tetratricopeptide repeat protein</fullName>
    </recommendedName>
</protein>
<dbReference type="OrthoDB" id="1950501at2"/>
<dbReference type="Proteomes" id="UP000050326">
    <property type="component" value="Unassembled WGS sequence"/>
</dbReference>